<dbReference type="PROSITE" id="PS00463">
    <property type="entry name" value="ZN2_CY6_FUNGAL_1"/>
    <property type="match status" value="1"/>
</dbReference>
<dbReference type="InterPro" id="IPR001138">
    <property type="entry name" value="Zn2Cys6_DnaBD"/>
</dbReference>
<dbReference type="EMBL" id="JBFXLT010000020">
    <property type="protein sequence ID" value="KAL2816969.1"/>
    <property type="molecule type" value="Genomic_DNA"/>
</dbReference>
<reference evidence="6 7" key="1">
    <citation type="submission" date="2024-07" db="EMBL/GenBank/DDBJ databases">
        <title>Section-level genome sequencing and comparative genomics of Aspergillus sections Usti and Cavernicolus.</title>
        <authorList>
            <consortium name="Lawrence Berkeley National Laboratory"/>
            <person name="Nybo J.L."/>
            <person name="Vesth T.C."/>
            <person name="Theobald S."/>
            <person name="Frisvad J.C."/>
            <person name="Larsen T.O."/>
            <person name="Kjaerboelling I."/>
            <person name="Rothschild-Mancinelli K."/>
            <person name="Lyhne E.K."/>
            <person name="Kogle M.E."/>
            <person name="Barry K."/>
            <person name="Clum A."/>
            <person name="Na H."/>
            <person name="Ledsgaard L."/>
            <person name="Lin J."/>
            <person name="Lipzen A."/>
            <person name="Kuo A."/>
            <person name="Riley R."/>
            <person name="Mondo S."/>
            <person name="Labutti K."/>
            <person name="Haridas S."/>
            <person name="Pangalinan J."/>
            <person name="Salamov A.A."/>
            <person name="Simmons B.A."/>
            <person name="Magnuson J.K."/>
            <person name="Chen J."/>
            <person name="Drula E."/>
            <person name="Henrissat B."/>
            <person name="Wiebenga A."/>
            <person name="Lubbers R.J."/>
            <person name="Gomes A.C."/>
            <person name="Makela M.R."/>
            <person name="Stajich J."/>
            <person name="Grigoriev I.V."/>
            <person name="Mortensen U.H."/>
            <person name="De Vries R.P."/>
            <person name="Baker S.E."/>
            <person name="Andersen M.R."/>
        </authorList>
    </citation>
    <scope>NUCLEOTIDE SEQUENCE [LARGE SCALE GENOMIC DNA]</scope>
    <source>
        <strain evidence="6 7">CBS 588.65</strain>
    </source>
</reference>
<dbReference type="PRINTS" id="PR00755">
    <property type="entry name" value="AFLATOXINBRP"/>
</dbReference>
<keyword evidence="4" id="KW-0539">Nucleus</keyword>
<sequence>MASGMAVASPGAFQTTFQVTLRDGPIGPTYHARRAHKKSRNGCLVCKQRRVKCDERKPACRRCEQYGASCIYYPSPPGSGGKDCSSPESEPNRTLLSLSIAEMIDKVRQGMSGELAFAPRTIGNHEAVLNLAVNSFQFFLRATSDTVGTPLVRQVMQREMIHVAFDNSYLMYSILGCGILHMNRMSPGDKSRELAEAYFWQQAIGLYSRALEAGINETSFSPLVAGCMLMGLTSLVPLKFNIQDSWVFTGRDSDLNWLAVQGGLNCILRLAGKYIPNSIWDVAFSTADGIERKLFKYDIKRGREGLHPQLADLCEIDDDTTDKTSPYYFALKILSPLLELAPNAENASQCATWMGRLEPEFVTLCRRRDPRALVLLAHWMGLMCSLSAWQMWVEARVRFECIAVCMYLETLGDPAILPFLEYPANKCGYSLVKGL</sequence>
<gene>
    <name evidence="6" type="ORF">BJX63DRAFT_132519</name>
</gene>
<dbReference type="Gene3D" id="4.10.240.10">
    <property type="entry name" value="Zn(2)-C6 fungal-type DNA-binding domain"/>
    <property type="match status" value="1"/>
</dbReference>
<dbReference type="InterPro" id="IPR036864">
    <property type="entry name" value="Zn2-C6_fun-type_DNA-bd_sf"/>
</dbReference>
<dbReference type="CDD" id="cd00067">
    <property type="entry name" value="GAL4"/>
    <property type="match status" value="1"/>
</dbReference>
<protein>
    <recommendedName>
        <fullName evidence="5">Zn(2)-C6 fungal-type domain-containing protein</fullName>
    </recommendedName>
</protein>
<feature type="domain" description="Zn(2)-C6 fungal-type" evidence="5">
    <location>
        <begin position="42"/>
        <end position="72"/>
    </location>
</feature>
<dbReference type="PROSITE" id="PS50048">
    <property type="entry name" value="ZN2_CY6_FUNGAL_2"/>
    <property type="match status" value="1"/>
</dbReference>
<organism evidence="6 7">
    <name type="scientific">Aspergillus granulosus</name>
    <dbReference type="NCBI Taxonomy" id="176169"/>
    <lineage>
        <taxon>Eukaryota</taxon>
        <taxon>Fungi</taxon>
        <taxon>Dikarya</taxon>
        <taxon>Ascomycota</taxon>
        <taxon>Pezizomycotina</taxon>
        <taxon>Eurotiomycetes</taxon>
        <taxon>Eurotiomycetidae</taxon>
        <taxon>Eurotiales</taxon>
        <taxon>Aspergillaceae</taxon>
        <taxon>Aspergillus</taxon>
        <taxon>Aspergillus subgen. Nidulantes</taxon>
    </lineage>
</organism>
<name>A0ABR4HNA2_9EURO</name>
<keyword evidence="2" id="KW-0238">DNA-binding</keyword>
<dbReference type="PANTHER" id="PTHR47784:SF9">
    <property type="entry name" value="ZN(II)2CYS6 TRANSCRIPTION FACTOR (EUROFUNG)"/>
    <property type="match status" value="1"/>
</dbReference>
<evidence type="ECO:0000256" key="4">
    <source>
        <dbReference type="ARBA" id="ARBA00023242"/>
    </source>
</evidence>
<evidence type="ECO:0000256" key="1">
    <source>
        <dbReference type="ARBA" id="ARBA00023015"/>
    </source>
</evidence>
<comment type="caution">
    <text evidence="6">The sequence shown here is derived from an EMBL/GenBank/DDBJ whole genome shotgun (WGS) entry which is preliminary data.</text>
</comment>
<evidence type="ECO:0000313" key="7">
    <source>
        <dbReference type="Proteomes" id="UP001610334"/>
    </source>
</evidence>
<accession>A0ABR4HNA2</accession>
<dbReference type="PANTHER" id="PTHR47784">
    <property type="entry name" value="STEROL UPTAKE CONTROL PROTEIN 2"/>
    <property type="match status" value="1"/>
</dbReference>
<dbReference type="SMART" id="SM00066">
    <property type="entry name" value="GAL4"/>
    <property type="match status" value="1"/>
</dbReference>
<keyword evidence="3" id="KW-0804">Transcription</keyword>
<dbReference type="InterPro" id="IPR053157">
    <property type="entry name" value="Sterol_Uptake_Regulator"/>
</dbReference>
<evidence type="ECO:0000313" key="6">
    <source>
        <dbReference type="EMBL" id="KAL2816969.1"/>
    </source>
</evidence>
<proteinExistence type="predicted"/>
<keyword evidence="7" id="KW-1185">Reference proteome</keyword>
<dbReference type="SUPFAM" id="SSF57701">
    <property type="entry name" value="Zn2/Cys6 DNA-binding domain"/>
    <property type="match status" value="1"/>
</dbReference>
<evidence type="ECO:0000256" key="3">
    <source>
        <dbReference type="ARBA" id="ARBA00023163"/>
    </source>
</evidence>
<dbReference type="Proteomes" id="UP001610334">
    <property type="component" value="Unassembled WGS sequence"/>
</dbReference>
<evidence type="ECO:0000256" key="2">
    <source>
        <dbReference type="ARBA" id="ARBA00023125"/>
    </source>
</evidence>
<dbReference type="Pfam" id="PF00172">
    <property type="entry name" value="Zn_clus"/>
    <property type="match status" value="1"/>
</dbReference>
<keyword evidence="1" id="KW-0805">Transcription regulation</keyword>
<evidence type="ECO:0000259" key="5">
    <source>
        <dbReference type="PROSITE" id="PS50048"/>
    </source>
</evidence>